<keyword evidence="1" id="KW-0472">Membrane</keyword>
<evidence type="ECO:0000256" key="1">
    <source>
        <dbReference type="SAM" id="Phobius"/>
    </source>
</evidence>
<protein>
    <submittedName>
        <fullName evidence="2">Uncharacterized protein</fullName>
    </submittedName>
</protein>
<sequence>MRRSEPMPGSQSLPSLSNYLTGMARLRDQSYRFPTYPSLSCVALFSGCFALLALPPTYQTTALPIQPLYPSPPVSGSFVEGSAFE</sequence>
<comment type="caution">
    <text evidence="2">The sequence shown here is derived from an EMBL/GenBank/DDBJ whole genome shotgun (WGS) entry which is preliminary data.</text>
</comment>
<dbReference type="AlphaFoldDB" id="A0A545V7K0"/>
<evidence type="ECO:0000313" key="2">
    <source>
        <dbReference type="EMBL" id="TQV97665.1"/>
    </source>
</evidence>
<evidence type="ECO:0000313" key="3">
    <source>
        <dbReference type="Proteomes" id="UP000315783"/>
    </source>
</evidence>
<keyword evidence="1" id="KW-1133">Transmembrane helix</keyword>
<organism evidence="2 3">
    <name type="scientific">Cordyceps javanica</name>
    <dbReference type="NCBI Taxonomy" id="43265"/>
    <lineage>
        <taxon>Eukaryota</taxon>
        <taxon>Fungi</taxon>
        <taxon>Dikarya</taxon>
        <taxon>Ascomycota</taxon>
        <taxon>Pezizomycotina</taxon>
        <taxon>Sordariomycetes</taxon>
        <taxon>Hypocreomycetidae</taxon>
        <taxon>Hypocreales</taxon>
        <taxon>Cordycipitaceae</taxon>
        <taxon>Cordyceps</taxon>
    </lineage>
</organism>
<dbReference type="EMBL" id="SPUK01000004">
    <property type="protein sequence ID" value="TQV97665.1"/>
    <property type="molecule type" value="Genomic_DNA"/>
</dbReference>
<accession>A0A545V7K0</accession>
<gene>
    <name evidence="2" type="ORF">IF1G_03408</name>
</gene>
<reference evidence="2 3" key="1">
    <citation type="journal article" date="2019" name="Appl. Microbiol. Biotechnol.">
        <title>Genome sequence of Isaria javanica and comparative genome analysis insights into family S53 peptidase evolution in fungal entomopathogens.</title>
        <authorList>
            <person name="Lin R."/>
            <person name="Zhang X."/>
            <person name="Xin B."/>
            <person name="Zou M."/>
            <person name="Gao Y."/>
            <person name="Qin F."/>
            <person name="Hu Q."/>
            <person name="Xie B."/>
            <person name="Cheng X."/>
        </authorList>
    </citation>
    <scope>NUCLEOTIDE SEQUENCE [LARGE SCALE GENOMIC DNA]</scope>
    <source>
        <strain evidence="2 3">IJ1G</strain>
    </source>
</reference>
<feature type="transmembrane region" description="Helical" evidence="1">
    <location>
        <begin position="33"/>
        <end position="54"/>
    </location>
</feature>
<proteinExistence type="predicted"/>
<keyword evidence="3" id="KW-1185">Reference proteome</keyword>
<keyword evidence="1" id="KW-0812">Transmembrane</keyword>
<name>A0A545V7K0_9HYPO</name>
<dbReference type="Proteomes" id="UP000315783">
    <property type="component" value="Unassembled WGS sequence"/>
</dbReference>